<proteinExistence type="predicted"/>
<dbReference type="Gene3D" id="1.20.1050.10">
    <property type="match status" value="1"/>
</dbReference>
<organism evidence="1">
    <name type="scientific">marine sediment metagenome</name>
    <dbReference type="NCBI Taxonomy" id="412755"/>
    <lineage>
        <taxon>unclassified sequences</taxon>
        <taxon>metagenomes</taxon>
        <taxon>ecological metagenomes</taxon>
    </lineage>
</organism>
<dbReference type="EMBL" id="LAZR01018618">
    <property type="protein sequence ID" value="KKL95673.1"/>
    <property type="molecule type" value="Genomic_DNA"/>
</dbReference>
<dbReference type="SUPFAM" id="SSF47616">
    <property type="entry name" value="GST C-terminal domain-like"/>
    <property type="match status" value="1"/>
</dbReference>
<comment type="caution">
    <text evidence="1">The sequence shown here is derived from an EMBL/GenBank/DDBJ whole genome shotgun (WGS) entry which is preliminary data.</text>
</comment>
<feature type="non-terminal residue" evidence="1">
    <location>
        <position position="1"/>
    </location>
</feature>
<reference evidence="1" key="1">
    <citation type="journal article" date="2015" name="Nature">
        <title>Complex archaea that bridge the gap between prokaryotes and eukaryotes.</title>
        <authorList>
            <person name="Spang A."/>
            <person name="Saw J.H."/>
            <person name="Jorgensen S.L."/>
            <person name="Zaremba-Niedzwiedzka K."/>
            <person name="Martijn J."/>
            <person name="Lind A.E."/>
            <person name="van Eijk R."/>
            <person name="Schleper C."/>
            <person name="Guy L."/>
            <person name="Ettema T.J."/>
        </authorList>
    </citation>
    <scope>NUCLEOTIDE SEQUENCE</scope>
</reference>
<evidence type="ECO:0008006" key="2">
    <source>
        <dbReference type="Google" id="ProtNLM"/>
    </source>
</evidence>
<dbReference type="AlphaFoldDB" id="A0A0F9GA94"/>
<name>A0A0F9GA94_9ZZZZ</name>
<gene>
    <name evidence="1" type="ORF">LCGC14_1852190</name>
</gene>
<accession>A0A0F9GA94</accession>
<dbReference type="InterPro" id="IPR036282">
    <property type="entry name" value="Glutathione-S-Trfase_C_sf"/>
</dbReference>
<evidence type="ECO:0000313" key="1">
    <source>
        <dbReference type="EMBL" id="KKL95673.1"/>
    </source>
</evidence>
<protein>
    <recommendedName>
        <fullName evidence="2">GST C-terminal domain-containing protein</fullName>
    </recommendedName>
</protein>
<sequence>SISEVLANRPFLMGDSLSVPDIIAVHCGGWAQTAGFPLEDKLFLDYLDRLRDRPAFRKTVALMAA</sequence>